<proteinExistence type="inferred from homology"/>
<dbReference type="OrthoDB" id="424302at2759"/>
<dbReference type="Gene3D" id="3.30.1600.10">
    <property type="entry name" value="SIR2/SIRT2 'Small Domain"/>
    <property type="match status" value="1"/>
</dbReference>
<feature type="binding site" evidence="6">
    <location>
        <position position="152"/>
    </location>
    <ligand>
        <name>Zn(2+)</name>
        <dbReference type="ChEBI" id="CHEBI:29105"/>
    </ligand>
</feature>
<dbReference type="InterPro" id="IPR003000">
    <property type="entry name" value="Sirtuin"/>
</dbReference>
<organism evidence="8 9">
    <name type="scientific">Piloderma croceum (strain F 1598)</name>
    <dbReference type="NCBI Taxonomy" id="765440"/>
    <lineage>
        <taxon>Eukaryota</taxon>
        <taxon>Fungi</taxon>
        <taxon>Dikarya</taxon>
        <taxon>Basidiomycota</taxon>
        <taxon>Agaricomycotina</taxon>
        <taxon>Agaricomycetes</taxon>
        <taxon>Agaricomycetidae</taxon>
        <taxon>Atheliales</taxon>
        <taxon>Atheliaceae</taxon>
        <taxon>Piloderma</taxon>
    </lineage>
</organism>
<dbReference type="GO" id="GO:0017136">
    <property type="term" value="F:histone deacetylase activity, NAD-dependent"/>
    <property type="evidence" value="ECO:0007669"/>
    <property type="project" value="TreeGrafter"/>
</dbReference>
<dbReference type="GO" id="GO:0005634">
    <property type="term" value="C:nucleus"/>
    <property type="evidence" value="ECO:0007669"/>
    <property type="project" value="TreeGrafter"/>
</dbReference>
<dbReference type="InterPro" id="IPR029035">
    <property type="entry name" value="DHS-like_NAD/FAD-binding_dom"/>
</dbReference>
<dbReference type="Gene3D" id="3.40.50.1220">
    <property type="entry name" value="TPP-binding domain"/>
    <property type="match status" value="1"/>
</dbReference>
<reference evidence="9" key="2">
    <citation type="submission" date="2015-01" db="EMBL/GenBank/DDBJ databases">
        <title>Evolutionary Origins and Diversification of the Mycorrhizal Mutualists.</title>
        <authorList>
            <consortium name="DOE Joint Genome Institute"/>
            <consortium name="Mycorrhizal Genomics Consortium"/>
            <person name="Kohler A."/>
            <person name="Kuo A."/>
            <person name="Nagy L.G."/>
            <person name="Floudas D."/>
            <person name="Copeland A."/>
            <person name="Barry K.W."/>
            <person name="Cichocki N."/>
            <person name="Veneault-Fourrey C."/>
            <person name="LaButti K."/>
            <person name="Lindquist E.A."/>
            <person name="Lipzen A."/>
            <person name="Lundell T."/>
            <person name="Morin E."/>
            <person name="Murat C."/>
            <person name="Riley R."/>
            <person name="Ohm R."/>
            <person name="Sun H."/>
            <person name="Tunlid A."/>
            <person name="Henrissat B."/>
            <person name="Grigoriev I.V."/>
            <person name="Hibbett D.S."/>
            <person name="Martin F."/>
        </authorList>
    </citation>
    <scope>NUCLEOTIDE SEQUENCE [LARGE SCALE GENOMIC DNA]</scope>
    <source>
        <strain evidence="9">F 1598</strain>
    </source>
</reference>
<dbReference type="EMBL" id="KN832981">
    <property type="protein sequence ID" value="KIM86529.1"/>
    <property type="molecule type" value="Genomic_DNA"/>
</dbReference>
<dbReference type="STRING" id="765440.A0A0C3G3P1"/>
<evidence type="ECO:0000313" key="9">
    <source>
        <dbReference type="Proteomes" id="UP000054166"/>
    </source>
</evidence>
<keyword evidence="6" id="KW-0479">Metal-binding</keyword>
<keyword evidence="3" id="KW-0808">Transferase</keyword>
<dbReference type="InterPro" id="IPR026591">
    <property type="entry name" value="Sirtuin_cat_small_dom_sf"/>
</dbReference>
<dbReference type="GO" id="GO:0070403">
    <property type="term" value="F:NAD+ binding"/>
    <property type="evidence" value="ECO:0007669"/>
    <property type="project" value="InterPro"/>
</dbReference>
<dbReference type="GO" id="GO:0005739">
    <property type="term" value="C:mitochondrion"/>
    <property type="evidence" value="ECO:0007669"/>
    <property type="project" value="UniProtKB-SubCell"/>
</dbReference>
<dbReference type="GO" id="GO:0046872">
    <property type="term" value="F:metal ion binding"/>
    <property type="evidence" value="ECO:0007669"/>
    <property type="project" value="UniProtKB-KW"/>
</dbReference>
<keyword evidence="4" id="KW-0520">NAD</keyword>
<evidence type="ECO:0000256" key="6">
    <source>
        <dbReference type="PROSITE-ProRule" id="PRU00236"/>
    </source>
</evidence>
<comment type="subcellular location">
    <subcellularLocation>
        <location evidence="1">Mitochondrion</location>
    </subcellularLocation>
</comment>
<keyword evidence="6" id="KW-0862">Zinc</keyword>
<dbReference type="HOGENOM" id="CLU_023643_3_1_1"/>
<evidence type="ECO:0000256" key="5">
    <source>
        <dbReference type="ARBA" id="ARBA00023128"/>
    </source>
</evidence>
<feature type="binding site" evidence="6">
    <location>
        <position position="204"/>
    </location>
    <ligand>
        <name>Zn(2+)</name>
        <dbReference type="ChEBI" id="CHEBI:29105"/>
    </ligand>
</feature>
<feature type="domain" description="Deacetylase sirtuin-type" evidence="7">
    <location>
        <begin position="1"/>
        <end position="304"/>
    </location>
</feature>
<dbReference type="InParanoid" id="A0A0C3G3P1"/>
<dbReference type="PANTHER" id="PTHR11085">
    <property type="entry name" value="NAD-DEPENDENT PROTEIN DEACYLASE SIRTUIN-5, MITOCHONDRIAL-RELATED"/>
    <property type="match status" value="1"/>
</dbReference>
<dbReference type="AlphaFoldDB" id="A0A0C3G3P1"/>
<evidence type="ECO:0000256" key="3">
    <source>
        <dbReference type="ARBA" id="ARBA00022679"/>
    </source>
</evidence>
<accession>A0A0C3G3P1</accession>
<evidence type="ECO:0000256" key="2">
    <source>
        <dbReference type="ARBA" id="ARBA00006924"/>
    </source>
</evidence>
<feature type="active site" description="Proton acceptor" evidence="6">
    <location>
        <position position="144"/>
    </location>
</feature>
<sequence>MLPSDKQAFRQILASSKSIIILSGAGLSAASGIPTYRDPNDSDALWSKNDAMAYATPQAFQKDPSSVWQFYHRRRALCLNAKPNDAHRALATLSLPAVLSRVAPCASSPPLHVAQNIDALSLRVLEPFSSQDKATAEKCLLEMHGSIFVTRCTSCQHIQRTYTPALSSTLRNIEDINTKHDIPIKELPRCGGDAWAGSNRYGNCGGLLRPEVVWFNEVPPLMGEIARKMNWCDLLLVVGTSSTVYPAAGFASQVKARGGKVAMFNAGRAKGDEEADFLFLGNCEATLPDILDVKTDIANMWPQA</sequence>
<feature type="binding site" evidence="6">
    <location>
        <position position="190"/>
    </location>
    <ligand>
        <name>Zn(2+)</name>
        <dbReference type="ChEBI" id="CHEBI:29105"/>
    </ligand>
</feature>
<keyword evidence="9" id="KW-1185">Reference proteome</keyword>
<comment type="similarity">
    <text evidence="2">Belongs to the sirtuin family. Class I subfamily.</text>
</comment>
<gene>
    <name evidence="8" type="ORF">PILCRDRAFT_815769</name>
</gene>
<protein>
    <recommendedName>
        <fullName evidence="7">Deacetylase sirtuin-type domain-containing protein</fullName>
    </recommendedName>
</protein>
<evidence type="ECO:0000256" key="1">
    <source>
        <dbReference type="ARBA" id="ARBA00004173"/>
    </source>
</evidence>
<dbReference type="InterPro" id="IPR026590">
    <property type="entry name" value="Ssirtuin_cat_dom"/>
</dbReference>
<evidence type="ECO:0000259" key="7">
    <source>
        <dbReference type="PROSITE" id="PS50305"/>
    </source>
</evidence>
<evidence type="ECO:0000256" key="4">
    <source>
        <dbReference type="ARBA" id="ARBA00023027"/>
    </source>
</evidence>
<keyword evidence="5" id="KW-0496">Mitochondrion</keyword>
<dbReference type="SUPFAM" id="SSF52467">
    <property type="entry name" value="DHS-like NAD/FAD-binding domain"/>
    <property type="match status" value="1"/>
</dbReference>
<dbReference type="PROSITE" id="PS50305">
    <property type="entry name" value="SIRTUIN"/>
    <property type="match status" value="1"/>
</dbReference>
<feature type="binding site" evidence="6">
    <location>
        <position position="155"/>
    </location>
    <ligand>
        <name>Zn(2+)</name>
        <dbReference type="ChEBI" id="CHEBI:29105"/>
    </ligand>
</feature>
<dbReference type="PANTHER" id="PTHR11085:SF10">
    <property type="entry name" value="NAD-DEPENDENT PROTEIN DEACYLASE SIRTUIN-5, MITOCHONDRIAL-RELATED"/>
    <property type="match status" value="1"/>
</dbReference>
<dbReference type="Proteomes" id="UP000054166">
    <property type="component" value="Unassembled WGS sequence"/>
</dbReference>
<reference evidence="8 9" key="1">
    <citation type="submission" date="2014-04" db="EMBL/GenBank/DDBJ databases">
        <authorList>
            <consortium name="DOE Joint Genome Institute"/>
            <person name="Kuo A."/>
            <person name="Tarkka M."/>
            <person name="Buscot F."/>
            <person name="Kohler A."/>
            <person name="Nagy L.G."/>
            <person name="Floudas D."/>
            <person name="Copeland A."/>
            <person name="Barry K.W."/>
            <person name="Cichocki N."/>
            <person name="Veneault-Fourrey C."/>
            <person name="LaButti K."/>
            <person name="Lindquist E.A."/>
            <person name="Lipzen A."/>
            <person name="Lundell T."/>
            <person name="Morin E."/>
            <person name="Murat C."/>
            <person name="Sun H."/>
            <person name="Tunlid A."/>
            <person name="Henrissat B."/>
            <person name="Grigoriev I.V."/>
            <person name="Hibbett D.S."/>
            <person name="Martin F."/>
            <person name="Nordberg H.P."/>
            <person name="Cantor M.N."/>
            <person name="Hua S.X."/>
        </authorList>
    </citation>
    <scope>NUCLEOTIDE SEQUENCE [LARGE SCALE GENOMIC DNA]</scope>
    <source>
        <strain evidence="8 9">F 1598</strain>
    </source>
</reference>
<dbReference type="Pfam" id="PF02146">
    <property type="entry name" value="SIR2"/>
    <property type="match status" value="1"/>
</dbReference>
<evidence type="ECO:0000313" key="8">
    <source>
        <dbReference type="EMBL" id="KIM86529.1"/>
    </source>
</evidence>
<name>A0A0C3G3P1_PILCF</name>
<dbReference type="InterPro" id="IPR050134">
    <property type="entry name" value="NAD-dep_sirtuin_deacylases"/>
</dbReference>